<evidence type="ECO:0000313" key="3">
    <source>
        <dbReference type="Proteomes" id="UP000215453"/>
    </source>
</evidence>
<feature type="region of interest" description="Disordered" evidence="1">
    <location>
        <begin position="100"/>
        <end position="119"/>
    </location>
</feature>
<feature type="compositionally biased region" description="Polar residues" evidence="1">
    <location>
        <begin position="40"/>
        <end position="51"/>
    </location>
</feature>
<name>A0A1Y6LL13_ZYMTR</name>
<proteinExistence type="predicted"/>
<organism evidence="2 3">
    <name type="scientific">Zymoseptoria tritici ST99CH_1A5</name>
    <dbReference type="NCBI Taxonomy" id="1276529"/>
    <lineage>
        <taxon>Eukaryota</taxon>
        <taxon>Fungi</taxon>
        <taxon>Dikarya</taxon>
        <taxon>Ascomycota</taxon>
        <taxon>Pezizomycotina</taxon>
        <taxon>Dothideomycetes</taxon>
        <taxon>Dothideomycetidae</taxon>
        <taxon>Mycosphaerellales</taxon>
        <taxon>Mycosphaerellaceae</taxon>
        <taxon>Zymoseptoria</taxon>
    </lineage>
</organism>
<protein>
    <submittedName>
        <fullName evidence="2">Uncharacterized protein</fullName>
    </submittedName>
</protein>
<dbReference type="EMBL" id="LT882681">
    <property type="protein sequence ID" value="SMY25154.1"/>
    <property type="molecule type" value="Genomic_DNA"/>
</dbReference>
<gene>
    <name evidence="2" type="ORF">ZT1A5_G6596</name>
</gene>
<reference evidence="2 3" key="1">
    <citation type="submission" date="2016-10" db="EMBL/GenBank/DDBJ databases">
        <authorList>
            <person name="Varghese N."/>
        </authorList>
    </citation>
    <scope>NUCLEOTIDE SEQUENCE [LARGE SCALE GENOMIC DNA]</scope>
</reference>
<dbReference type="Proteomes" id="UP000215453">
    <property type="component" value="Chromosome 6"/>
</dbReference>
<evidence type="ECO:0000256" key="1">
    <source>
        <dbReference type="SAM" id="MobiDB-lite"/>
    </source>
</evidence>
<dbReference type="AlphaFoldDB" id="A0A1Y6LL13"/>
<sequence>MEAFTQSGADILVQHIADDFEMINENESPVRSPVQRPVTAGNSSSTISVSLETYGRGGPYESKTQKPPSPKAPTSPKSGSLAKARRHQSAIYSLVRTCMSSTGGEGARTDCGVAIDWDQ</sequence>
<feature type="region of interest" description="Disordered" evidence="1">
    <location>
        <begin position="24"/>
        <end position="87"/>
    </location>
</feature>
<evidence type="ECO:0000313" key="2">
    <source>
        <dbReference type="EMBL" id="SMY25154.1"/>
    </source>
</evidence>
<accession>A0A1Y6LL13</accession>